<proteinExistence type="inferred from homology"/>
<keyword evidence="14" id="KW-1185">Reference proteome</keyword>
<dbReference type="OrthoDB" id="5595751at2759"/>
<dbReference type="PANTHER" id="PTHR12390:SF0">
    <property type="entry name" value="UROPORPHYRINOGEN-III SYNTHASE"/>
    <property type="match status" value="1"/>
</dbReference>
<comment type="function">
    <text evidence="11">Catalyzes cyclization of the linear tetrapyrrole, hydroxymethylbilane, to the macrocyclic uroporphyrinogen III, the branch point for the various sub-pathways leading to the wide diversity of porphyrins. Porphyrins act as cofactors for a multitude of enzymes that perform a variety of processes within the cell such as methionine synthesis (vitamin B12) or oxygen transport (heme).</text>
</comment>
<keyword evidence="6" id="KW-0627">Porphyrin biosynthesis</keyword>
<evidence type="ECO:0000256" key="1">
    <source>
        <dbReference type="ARBA" id="ARBA00004772"/>
    </source>
</evidence>
<dbReference type="GO" id="GO:0005829">
    <property type="term" value="C:cytosol"/>
    <property type="evidence" value="ECO:0007669"/>
    <property type="project" value="TreeGrafter"/>
</dbReference>
<dbReference type="InterPro" id="IPR003754">
    <property type="entry name" value="4pyrrol_synth_uPrphyn_synth"/>
</dbReference>
<dbReference type="FunFam" id="3.40.50.10090:FF:000003">
    <property type="entry name" value="uroporphyrinogen-III synthase"/>
    <property type="match status" value="1"/>
</dbReference>
<evidence type="ECO:0000313" key="14">
    <source>
        <dbReference type="Proteomes" id="UP000801492"/>
    </source>
</evidence>
<dbReference type="Proteomes" id="UP000801492">
    <property type="component" value="Unassembled WGS sequence"/>
</dbReference>
<comment type="pathway">
    <text evidence="1">Porphyrin-containing compound metabolism; protoporphyrin-IX biosynthesis; coproporphyrinogen-III from 5-aminolevulinate: step 3/4.</text>
</comment>
<evidence type="ECO:0000256" key="4">
    <source>
        <dbReference type="ARBA" id="ARBA00023133"/>
    </source>
</evidence>
<evidence type="ECO:0000256" key="9">
    <source>
        <dbReference type="ARBA" id="ARBA00040167"/>
    </source>
</evidence>
<dbReference type="GO" id="GO:0006785">
    <property type="term" value="P:heme B biosynthetic process"/>
    <property type="evidence" value="ECO:0007669"/>
    <property type="project" value="UniProtKB-ARBA"/>
</dbReference>
<evidence type="ECO:0000256" key="8">
    <source>
        <dbReference type="ARBA" id="ARBA00032649"/>
    </source>
</evidence>
<evidence type="ECO:0000313" key="13">
    <source>
        <dbReference type="EMBL" id="KAF2900463.1"/>
    </source>
</evidence>
<dbReference type="AlphaFoldDB" id="A0A8K0GJU4"/>
<organism evidence="13 14">
    <name type="scientific">Ignelater luminosus</name>
    <name type="common">Cucubano</name>
    <name type="synonym">Pyrophorus luminosus</name>
    <dbReference type="NCBI Taxonomy" id="2038154"/>
    <lineage>
        <taxon>Eukaryota</taxon>
        <taxon>Metazoa</taxon>
        <taxon>Ecdysozoa</taxon>
        <taxon>Arthropoda</taxon>
        <taxon>Hexapoda</taxon>
        <taxon>Insecta</taxon>
        <taxon>Pterygota</taxon>
        <taxon>Neoptera</taxon>
        <taxon>Endopterygota</taxon>
        <taxon>Coleoptera</taxon>
        <taxon>Polyphaga</taxon>
        <taxon>Elateriformia</taxon>
        <taxon>Elateroidea</taxon>
        <taxon>Elateridae</taxon>
        <taxon>Agrypninae</taxon>
        <taxon>Pyrophorini</taxon>
        <taxon>Ignelater</taxon>
    </lineage>
</organism>
<dbReference type="UniPathway" id="UPA00251">
    <property type="reaction ID" value="UER00320"/>
</dbReference>
<dbReference type="GO" id="GO:0006782">
    <property type="term" value="P:protoporphyrinogen IX biosynthetic process"/>
    <property type="evidence" value="ECO:0007669"/>
    <property type="project" value="UniProtKB-UniPathway"/>
</dbReference>
<name>A0A8K0GJU4_IGNLU</name>
<dbReference type="SUPFAM" id="SSF69618">
    <property type="entry name" value="HemD-like"/>
    <property type="match status" value="1"/>
</dbReference>
<evidence type="ECO:0000256" key="11">
    <source>
        <dbReference type="ARBA" id="ARBA00060039"/>
    </source>
</evidence>
<comment type="catalytic activity">
    <reaction evidence="10">
        <text>hydroxymethylbilane = uroporphyrinogen III + H2O</text>
        <dbReference type="Rhea" id="RHEA:18965"/>
        <dbReference type="ChEBI" id="CHEBI:15377"/>
        <dbReference type="ChEBI" id="CHEBI:57308"/>
        <dbReference type="ChEBI" id="CHEBI:57845"/>
        <dbReference type="EC" id="4.2.1.75"/>
    </reaction>
</comment>
<sequence>MQIINNCVLLLKAEKSDESTDKYEVMLTERGFTVKHLKTLEFVYKSLNELKEKLENPQNYNGIIFTTPRSVRAVKEAIGNECLRSEWKDGHKLNYVVGEATFNAALNELGLRCKGQESGNANNLAELILCDKDEISKRFLFPCGNLKTDTLINRLSEQKIDVEAVTVYDTVPSCSLDEDFCYLTSDFTEVPEYFAYFSPSGVHNTVKYIEKLEKYLHLIKFIAIGPTTENALKQANLPVRAVAIKPTPHDLLNAILS</sequence>
<dbReference type="CDD" id="cd06578">
    <property type="entry name" value="HemD"/>
    <property type="match status" value="1"/>
</dbReference>
<gene>
    <name evidence="13" type="ORF">ILUMI_05715</name>
</gene>
<evidence type="ECO:0000256" key="5">
    <source>
        <dbReference type="ARBA" id="ARBA00023239"/>
    </source>
</evidence>
<dbReference type="GO" id="GO:0006780">
    <property type="term" value="P:uroporphyrinogen III biosynthetic process"/>
    <property type="evidence" value="ECO:0007669"/>
    <property type="project" value="InterPro"/>
</dbReference>
<evidence type="ECO:0000256" key="3">
    <source>
        <dbReference type="ARBA" id="ARBA00013109"/>
    </source>
</evidence>
<protein>
    <recommendedName>
        <fullName evidence="9">Uroporphyrinogen-III synthase</fullName>
        <ecNumber evidence="3">4.2.1.75</ecNumber>
    </recommendedName>
    <alternativeName>
        <fullName evidence="8">Hydroxymethylbilane hydrolyase [cyclizing]</fullName>
    </alternativeName>
    <alternativeName>
        <fullName evidence="7">Uroporphyrinogen-III cosynthase</fullName>
    </alternativeName>
</protein>
<dbReference type="InterPro" id="IPR036108">
    <property type="entry name" value="4pyrrol_syn_uPrphyn_synt_sf"/>
</dbReference>
<dbReference type="InterPro" id="IPR039793">
    <property type="entry name" value="UROS/Hem4"/>
</dbReference>
<keyword evidence="4" id="KW-0350">Heme biosynthesis</keyword>
<dbReference type="EMBL" id="VTPC01002179">
    <property type="protein sequence ID" value="KAF2900463.1"/>
    <property type="molecule type" value="Genomic_DNA"/>
</dbReference>
<dbReference type="Pfam" id="PF02602">
    <property type="entry name" value="HEM4"/>
    <property type="match status" value="1"/>
</dbReference>
<keyword evidence="5" id="KW-0456">Lyase</keyword>
<dbReference type="PANTHER" id="PTHR12390">
    <property type="entry name" value="UROPORPHYRINOGEN III SYNTHASE"/>
    <property type="match status" value="1"/>
</dbReference>
<accession>A0A8K0GJU4</accession>
<comment type="caution">
    <text evidence="13">The sequence shown here is derived from an EMBL/GenBank/DDBJ whole genome shotgun (WGS) entry which is preliminary data.</text>
</comment>
<dbReference type="EC" id="4.2.1.75" evidence="3"/>
<evidence type="ECO:0000256" key="6">
    <source>
        <dbReference type="ARBA" id="ARBA00023244"/>
    </source>
</evidence>
<dbReference type="Gene3D" id="3.40.50.10090">
    <property type="match status" value="2"/>
</dbReference>
<reference evidence="13" key="1">
    <citation type="submission" date="2019-08" db="EMBL/GenBank/DDBJ databases">
        <title>The genome of the North American firefly Photinus pyralis.</title>
        <authorList>
            <consortium name="Photinus pyralis genome working group"/>
            <person name="Fallon T.R."/>
            <person name="Sander Lower S.E."/>
            <person name="Weng J.-K."/>
        </authorList>
    </citation>
    <scope>NUCLEOTIDE SEQUENCE</scope>
    <source>
        <strain evidence="13">TRF0915ILg1</strain>
        <tissue evidence="13">Whole body</tissue>
    </source>
</reference>
<evidence type="ECO:0000256" key="7">
    <source>
        <dbReference type="ARBA" id="ARBA00031702"/>
    </source>
</evidence>
<dbReference type="GO" id="GO:0004852">
    <property type="term" value="F:uroporphyrinogen-III synthase activity"/>
    <property type="evidence" value="ECO:0007669"/>
    <property type="project" value="UniProtKB-EC"/>
</dbReference>
<evidence type="ECO:0000256" key="10">
    <source>
        <dbReference type="ARBA" id="ARBA00048617"/>
    </source>
</evidence>
<evidence type="ECO:0000256" key="2">
    <source>
        <dbReference type="ARBA" id="ARBA00008133"/>
    </source>
</evidence>
<evidence type="ECO:0000259" key="12">
    <source>
        <dbReference type="Pfam" id="PF02602"/>
    </source>
</evidence>
<comment type="similarity">
    <text evidence="2">Belongs to the uroporphyrinogen-III synthase family.</text>
</comment>
<feature type="domain" description="Tetrapyrrole biosynthesis uroporphyrinogen III synthase" evidence="12">
    <location>
        <begin position="23"/>
        <end position="252"/>
    </location>
</feature>